<comment type="catalytic activity">
    <reaction evidence="1">
        <text>ATP + protein L-histidine = ADP + protein N-phospho-L-histidine.</text>
        <dbReference type="EC" id="2.7.13.3"/>
    </reaction>
</comment>
<evidence type="ECO:0000259" key="9">
    <source>
        <dbReference type="PROSITE" id="PS50109"/>
    </source>
</evidence>
<evidence type="ECO:0000256" key="4">
    <source>
        <dbReference type="ARBA" id="ARBA00022679"/>
    </source>
</evidence>
<evidence type="ECO:0000256" key="2">
    <source>
        <dbReference type="ARBA" id="ARBA00012438"/>
    </source>
</evidence>
<dbReference type="GO" id="GO:0009927">
    <property type="term" value="F:histidine phosphotransfer kinase activity"/>
    <property type="evidence" value="ECO:0007669"/>
    <property type="project" value="TreeGrafter"/>
</dbReference>
<feature type="domain" description="Histidine kinase" evidence="9">
    <location>
        <begin position="672"/>
        <end position="886"/>
    </location>
</feature>
<feature type="transmembrane region" description="Helical" evidence="8">
    <location>
        <begin position="180"/>
        <end position="198"/>
    </location>
</feature>
<evidence type="ECO:0000256" key="5">
    <source>
        <dbReference type="ARBA" id="ARBA00022777"/>
    </source>
</evidence>
<dbReference type="GO" id="GO:0005886">
    <property type="term" value="C:plasma membrane"/>
    <property type="evidence" value="ECO:0007669"/>
    <property type="project" value="TreeGrafter"/>
</dbReference>
<accession>A0A238ZK11</accession>
<dbReference type="Gene3D" id="1.10.287.130">
    <property type="match status" value="1"/>
</dbReference>
<dbReference type="InterPro" id="IPR004358">
    <property type="entry name" value="Sig_transdc_His_kin-like_C"/>
</dbReference>
<feature type="modified residue" description="4-aspartylphosphate" evidence="6">
    <location>
        <position position="965"/>
    </location>
</feature>
<keyword evidence="3 6" id="KW-0597">Phosphoprotein</keyword>
<sequence>MATTYRATKEKRRYNRWVANETMEDFALRFTARRARNWSSARVANTAIGSISFLALEAIGGAITLTYGFDIAITAIMLVGAILFLTAFPISYYAARYGVDIDLLTRGAGFGYIGSTLTSLIYASFTFIFFALEAAILALAVEFTLGVPLVVGYLLSSLVVIPLVINGFSKISVFQAWTQPLWVVLHITPFIMLAFVGYDLDGWSNFTGSVPEATSQTGRLIMLGAAAGVVFSLIAQVGEQVDFLRFLPEPRTKSERRKWWVALIAAGPGWSVLGVLKMLAGSYLVTLALRNGVPMSEASDPTRMYHAAFSEVVSSPWLVLLLTSAFVILSQLKINITNAYAGSIAWSNFFSRLTHSHPGRVVWLVFNVAIAVMLMELGVFGALESTLALYSHVALAWIGALVADLVINKPLGLSPPGIEFRRAHLYDINPVGIGAMATACAVSLAAYGGAFGDLVQAMSAPLALFSSFALAPAIAWWTGGKYYIARPIPKLTDTDCTCSICEYSFDAEDMTHCPFHSGPICSLCCTLDSACRDACKPEARITSVASRLLKDRLPANVATALMSPLSRFLIATAIIGTIFAQLLILVRSFRYADNFDAILSVIFCMVLIVIGITVWMYILVNDSQHKARDEAERQTERLLIEVRAHDRTDRALQQAKEKAEAANLAKTRYMTGLSHELRTPLNSIYGFAQILEKDPSMPPHRRTSVTTIRRSSEHLAGLIEGLLDISRIEAGRLEISRDRIHLRMFLNQVTSIFQELAREKDIAFALTTAGKLPEWITFDEKRLRQILINLLSNALRYTTAGSVSLHLSYRNEVAVIDVTDTGIGIAPECLPRIWEPFERGLHPSVAGSGLGLTITKLLVEILGGEIEVDSTPGVGSRFRVRLMLPSVPVTSLHAPAPTATEARSLSVTGYLGARKTVLVVDDDLNHLQLVEFFLAPIGFAVLLASSAEQALEMIEDIAPDLFILDIDLPGHDGWHLAQMLRDGAHRSTPIAMISGHAMDAEKPAPELKLCDAFLAKPYNLDDLLVRIGELLRLEMISSPEAFKAQTDVVRLTDTERTTLIGYARDGRARHVTEMIDALESSGALGGAGLSRLRRAAGQFDMAEVILELESHDVVT</sequence>
<dbReference type="PROSITE" id="PS50109">
    <property type="entry name" value="HIS_KIN"/>
    <property type="match status" value="1"/>
</dbReference>
<feature type="transmembrane region" description="Helical" evidence="8">
    <location>
        <begin position="598"/>
        <end position="620"/>
    </location>
</feature>
<dbReference type="Gene3D" id="3.40.50.2300">
    <property type="match status" value="1"/>
</dbReference>
<evidence type="ECO:0000313" key="11">
    <source>
        <dbReference type="EMBL" id="SNR83459.1"/>
    </source>
</evidence>
<dbReference type="EC" id="2.7.13.3" evidence="2"/>
<dbReference type="CDD" id="cd00082">
    <property type="entry name" value="HisKA"/>
    <property type="match status" value="1"/>
</dbReference>
<dbReference type="PROSITE" id="PS50110">
    <property type="entry name" value="RESPONSE_REGULATORY"/>
    <property type="match status" value="1"/>
</dbReference>
<feature type="transmembrane region" description="Helical" evidence="8">
    <location>
        <begin position="218"/>
        <end position="238"/>
    </location>
</feature>
<keyword evidence="4" id="KW-0808">Transferase</keyword>
<dbReference type="AlphaFoldDB" id="A0A238ZK11"/>
<name>A0A238ZK11_9RHOB</name>
<evidence type="ECO:0000256" key="6">
    <source>
        <dbReference type="PROSITE-ProRule" id="PRU00169"/>
    </source>
</evidence>
<dbReference type="SMART" id="SM00448">
    <property type="entry name" value="REC"/>
    <property type="match status" value="1"/>
</dbReference>
<evidence type="ECO:0000313" key="12">
    <source>
        <dbReference type="Proteomes" id="UP000198417"/>
    </source>
</evidence>
<dbReference type="InterPro" id="IPR003594">
    <property type="entry name" value="HATPase_dom"/>
</dbReference>
<feature type="transmembrane region" description="Helical" evidence="8">
    <location>
        <begin position="305"/>
        <end position="329"/>
    </location>
</feature>
<dbReference type="Proteomes" id="UP000198417">
    <property type="component" value="Unassembled WGS sequence"/>
</dbReference>
<feature type="coiled-coil region" evidence="7">
    <location>
        <begin position="628"/>
        <end position="665"/>
    </location>
</feature>
<dbReference type="SMART" id="SM00388">
    <property type="entry name" value="HisKA"/>
    <property type="match status" value="1"/>
</dbReference>
<dbReference type="InterPro" id="IPR036097">
    <property type="entry name" value="HisK_dim/P_sf"/>
</dbReference>
<keyword evidence="7" id="KW-0175">Coiled coil</keyword>
<keyword evidence="8" id="KW-1133">Transmembrane helix</keyword>
<dbReference type="GO" id="GO:0000155">
    <property type="term" value="F:phosphorelay sensor kinase activity"/>
    <property type="evidence" value="ECO:0007669"/>
    <property type="project" value="InterPro"/>
</dbReference>
<keyword evidence="8" id="KW-0472">Membrane</keyword>
<dbReference type="RefSeq" id="WP_089273773.1">
    <property type="nucleotide sequence ID" value="NZ_FZNN01000033.1"/>
</dbReference>
<dbReference type="InterPro" id="IPR003661">
    <property type="entry name" value="HisK_dim/P_dom"/>
</dbReference>
<evidence type="ECO:0000256" key="1">
    <source>
        <dbReference type="ARBA" id="ARBA00000085"/>
    </source>
</evidence>
<feature type="transmembrane region" description="Helical" evidence="8">
    <location>
        <begin position="428"/>
        <end position="448"/>
    </location>
</feature>
<gene>
    <name evidence="11" type="ORF">SAMN06265370_1337</name>
</gene>
<dbReference type="SMART" id="SM00387">
    <property type="entry name" value="HATPase_c"/>
    <property type="match status" value="1"/>
</dbReference>
<feature type="transmembrane region" description="Helical" evidence="8">
    <location>
        <begin position="43"/>
        <end position="65"/>
    </location>
</feature>
<dbReference type="InterPro" id="IPR036890">
    <property type="entry name" value="HATPase_C_sf"/>
</dbReference>
<dbReference type="OrthoDB" id="9801651at2"/>
<feature type="transmembrane region" description="Helical" evidence="8">
    <location>
        <begin position="568"/>
        <end position="586"/>
    </location>
</feature>
<feature type="transmembrane region" description="Helical" evidence="8">
    <location>
        <begin position="259"/>
        <end position="285"/>
    </location>
</feature>
<dbReference type="EMBL" id="FZNN01000033">
    <property type="protein sequence ID" value="SNR83459.1"/>
    <property type="molecule type" value="Genomic_DNA"/>
</dbReference>
<evidence type="ECO:0000256" key="7">
    <source>
        <dbReference type="SAM" id="Coils"/>
    </source>
</evidence>
<dbReference type="InterPro" id="IPR011006">
    <property type="entry name" value="CheY-like_superfamily"/>
</dbReference>
<dbReference type="InterPro" id="IPR001789">
    <property type="entry name" value="Sig_transdc_resp-reg_receiver"/>
</dbReference>
<keyword evidence="8" id="KW-0812">Transmembrane</keyword>
<dbReference type="PRINTS" id="PR00344">
    <property type="entry name" value="BCTRLSENSOR"/>
</dbReference>
<feature type="transmembrane region" description="Helical" evidence="8">
    <location>
        <begin position="71"/>
        <end position="95"/>
    </location>
</feature>
<dbReference type="PANTHER" id="PTHR43047:SF72">
    <property type="entry name" value="OSMOSENSING HISTIDINE PROTEIN KINASE SLN1"/>
    <property type="match status" value="1"/>
</dbReference>
<dbReference type="PANTHER" id="PTHR43047">
    <property type="entry name" value="TWO-COMPONENT HISTIDINE PROTEIN KINASE"/>
    <property type="match status" value="1"/>
</dbReference>
<dbReference type="Pfam" id="PF02518">
    <property type="entry name" value="HATPase_c"/>
    <property type="match status" value="1"/>
</dbReference>
<dbReference type="SUPFAM" id="SSF52172">
    <property type="entry name" value="CheY-like"/>
    <property type="match status" value="1"/>
</dbReference>
<dbReference type="SUPFAM" id="SSF55874">
    <property type="entry name" value="ATPase domain of HSP90 chaperone/DNA topoisomerase II/histidine kinase"/>
    <property type="match status" value="1"/>
</dbReference>
<dbReference type="Gene3D" id="1.10.4160.10">
    <property type="entry name" value="Hydantoin permease"/>
    <property type="match status" value="1"/>
</dbReference>
<evidence type="ECO:0000259" key="10">
    <source>
        <dbReference type="PROSITE" id="PS50110"/>
    </source>
</evidence>
<organism evidence="11 12">
    <name type="scientific">Puniceibacterium sediminis</name>
    <dbReference type="NCBI Taxonomy" id="1608407"/>
    <lineage>
        <taxon>Bacteria</taxon>
        <taxon>Pseudomonadati</taxon>
        <taxon>Pseudomonadota</taxon>
        <taxon>Alphaproteobacteria</taxon>
        <taxon>Rhodobacterales</taxon>
        <taxon>Paracoccaceae</taxon>
        <taxon>Puniceibacterium</taxon>
    </lineage>
</organism>
<feature type="transmembrane region" description="Helical" evidence="8">
    <location>
        <begin position="389"/>
        <end position="407"/>
    </location>
</feature>
<keyword evidence="5 11" id="KW-0418">Kinase</keyword>
<feature type="transmembrane region" description="Helical" evidence="8">
    <location>
        <begin position="454"/>
        <end position="477"/>
    </location>
</feature>
<reference evidence="11 12" key="1">
    <citation type="submission" date="2017-06" db="EMBL/GenBank/DDBJ databases">
        <authorList>
            <person name="Kim H.J."/>
            <person name="Triplett B.A."/>
        </authorList>
    </citation>
    <scope>NUCLEOTIDE SEQUENCE [LARGE SCALE GENOMIC DNA]</scope>
    <source>
        <strain evidence="11 12">DSM 29052</strain>
    </source>
</reference>
<proteinExistence type="predicted"/>
<dbReference type="Pfam" id="PF00512">
    <property type="entry name" value="HisKA"/>
    <property type="match status" value="1"/>
</dbReference>
<feature type="transmembrane region" description="Helical" evidence="8">
    <location>
        <begin position="147"/>
        <end position="168"/>
    </location>
</feature>
<protein>
    <recommendedName>
        <fullName evidence="2">histidine kinase</fullName>
        <ecNumber evidence="2">2.7.13.3</ecNumber>
    </recommendedName>
</protein>
<dbReference type="SUPFAM" id="SSF47384">
    <property type="entry name" value="Homodimeric domain of signal transducing histidine kinase"/>
    <property type="match status" value="1"/>
</dbReference>
<feature type="transmembrane region" description="Helical" evidence="8">
    <location>
        <begin position="361"/>
        <end position="383"/>
    </location>
</feature>
<evidence type="ECO:0000256" key="8">
    <source>
        <dbReference type="SAM" id="Phobius"/>
    </source>
</evidence>
<keyword evidence="12" id="KW-1185">Reference proteome</keyword>
<dbReference type="Pfam" id="PF00072">
    <property type="entry name" value="Response_reg"/>
    <property type="match status" value="1"/>
</dbReference>
<dbReference type="InterPro" id="IPR005467">
    <property type="entry name" value="His_kinase_dom"/>
</dbReference>
<feature type="transmembrane region" description="Helical" evidence="8">
    <location>
        <begin position="116"/>
        <end position="141"/>
    </location>
</feature>
<dbReference type="CDD" id="cd00156">
    <property type="entry name" value="REC"/>
    <property type="match status" value="1"/>
</dbReference>
<feature type="domain" description="Response regulatory" evidence="10">
    <location>
        <begin position="916"/>
        <end position="1031"/>
    </location>
</feature>
<evidence type="ECO:0000256" key="3">
    <source>
        <dbReference type="ARBA" id="ARBA00022553"/>
    </source>
</evidence>
<dbReference type="Gene3D" id="3.30.565.10">
    <property type="entry name" value="Histidine kinase-like ATPase, C-terminal domain"/>
    <property type="match status" value="1"/>
</dbReference>